<protein>
    <submittedName>
        <fullName evidence="1">Uncharacterized protein</fullName>
    </submittedName>
</protein>
<dbReference type="Proteomes" id="UP000186594">
    <property type="component" value="Unassembled WGS sequence"/>
</dbReference>
<dbReference type="AlphaFoldDB" id="A0A1U7LI15"/>
<name>A0A1U7LI15_NEOID</name>
<keyword evidence="2" id="KW-1185">Reference proteome</keyword>
<proteinExistence type="predicted"/>
<accession>A0A1U7LI15</accession>
<organism evidence="1 2">
    <name type="scientific">Neolecta irregularis (strain DAH-3)</name>
    <dbReference type="NCBI Taxonomy" id="1198029"/>
    <lineage>
        <taxon>Eukaryota</taxon>
        <taxon>Fungi</taxon>
        <taxon>Dikarya</taxon>
        <taxon>Ascomycota</taxon>
        <taxon>Taphrinomycotina</taxon>
        <taxon>Neolectales</taxon>
        <taxon>Neolectaceae</taxon>
        <taxon>Neolecta</taxon>
    </lineage>
</organism>
<evidence type="ECO:0000313" key="1">
    <source>
        <dbReference type="EMBL" id="OLL22300.1"/>
    </source>
</evidence>
<gene>
    <name evidence="1" type="ORF">NEOLI_002701</name>
</gene>
<dbReference type="EMBL" id="LXFE01003523">
    <property type="protein sequence ID" value="OLL22300.1"/>
    <property type="molecule type" value="Genomic_DNA"/>
</dbReference>
<sequence>MLQNSLTKSVNDEATFCMLDKCTNGDFLILHLAKSAFENLTNTVGASQIYSSQEGPSLPPLPLYLDEDSDSDFGLKAMPQAPEQTRHDAFAVKTSTARAPGVTLIGPSLI</sequence>
<evidence type="ECO:0000313" key="2">
    <source>
        <dbReference type="Proteomes" id="UP000186594"/>
    </source>
</evidence>
<reference evidence="1 2" key="1">
    <citation type="submission" date="2016-04" db="EMBL/GenBank/DDBJ databases">
        <title>Evolutionary innovation and constraint leading to complex multicellularity in the Ascomycota.</title>
        <authorList>
            <person name="Cisse O."/>
            <person name="Nguyen A."/>
            <person name="Hewitt D.A."/>
            <person name="Jedd G."/>
            <person name="Stajich J.E."/>
        </authorList>
    </citation>
    <scope>NUCLEOTIDE SEQUENCE [LARGE SCALE GENOMIC DNA]</scope>
    <source>
        <strain evidence="1 2">DAH-3</strain>
    </source>
</reference>
<comment type="caution">
    <text evidence="1">The sequence shown here is derived from an EMBL/GenBank/DDBJ whole genome shotgun (WGS) entry which is preliminary data.</text>
</comment>